<dbReference type="EMBL" id="JAJAGQ010000017">
    <property type="protein sequence ID" value="KAJ8538419.1"/>
    <property type="molecule type" value="Genomic_DNA"/>
</dbReference>
<comment type="caution">
    <text evidence="2">The sequence shown here is derived from an EMBL/GenBank/DDBJ whole genome shotgun (WGS) entry which is preliminary data.</text>
</comment>
<feature type="region of interest" description="Disordered" evidence="1">
    <location>
        <begin position="48"/>
        <end position="99"/>
    </location>
</feature>
<feature type="compositionally biased region" description="Basic and acidic residues" evidence="1">
    <location>
        <begin position="1"/>
        <end position="19"/>
    </location>
</feature>
<feature type="compositionally biased region" description="Basic and acidic residues" evidence="1">
    <location>
        <begin position="53"/>
        <end position="64"/>
    </location>
</feature>
<gene>
    <name evidence="2" type="ORF">K7X08_014959</name>
</gene>
<reference evidence="3" key="1">
    <citation type="journal article" date="2023" name="Proc. Natl. Acad. Sci. U.S.A.">
        <title>Genomic and structural basis for evolution of tropane alkaloid biosynthesis.</title>
        <authorList>
            <person name="Wanga Y.-J."/>
            <person name="Taina T."/>
            <person name="Yua J.-Y."/>
            <person name="Lia J."/>
            <person name="Xua B."/>
            <person name="Chenc J."/>
            <person name="D'Auriad J.C."/>
            <person name="Huanga J.-P."/>
            <person name="Huanga S.-X."/>
        </authorList>
    </citation>
    <scope>NUCLEOTIDE SEQUENCE [LARGE SCALE GENOMIC DNA]</scope>
    <source>
        <strain evidence="3">cv. KIB-2019</strain>
    </source>
</reference>
<sequence>MVNKEVRNHNENRTKEDKLSSNNKFNVFSSIYEDEGTCNVNNKLEDEMTNNEESIKDYLSDHQSDSQTSSEEEAKGDESVTMPEHNVADYEENTTIEGS</sequence>
<dbReference type="Proteomes" id="UP001152561">
    <property type="component" value="Unassembled WGS sequence"/>
</dbReference>
<dbReference type="AlphaFoldDB" id="A0A9Q1R1Q7"/>
<evidence type="ECO:0000313" key="2">
    <source>
        <dbReference type="EMBL" id="KAJ8538419.1"/>
    </source>
</evidence>
<name>A0A9Q1R1Q7_9SOLA</name>
<organism evidence="2 3">
    <name type="scientific">Anisodus acutangulus</name>
    <dbReference type="NCBI Taxonomy" id="402998"/>
    <lineage>
        <taxon>Eukaryota</taxon>
        <taxon>Viridiplantae</taxon>
        <taxon>Streptophyta</taxon>
        <taxon>Embryophyta</taxon>
        <taxon>Tracheophyta</taxon>
        <taxon>Spermatophyta</taxon>
        <taxon>Magnoliopsida</taxon>
        <taxon>eudicotyledons</taxon>
        <taxon>Gunneridae</taxon>
        <taxon>Pentapetalae</taxon>
        <taxon>asterids</taxon>
        <taxon>lamiids</taxon>
        <taxon>Solanales</taxon>
        <taxon>Solanaceae</taxon>
        <taxon>Solanoideae</taxon>
        <taxon>Hyoscyameae</taxon>
        <taxon>Anisodus</taxon>
    </lineage>
</organism>
<evidence type="ECO:0000256" key="1">
    <source>
        <dbReference type="SAM" id="MobiDB-lite"/>
    </source>
</evidence>
<proteinExistence type="predicted"/>
<feature type="compositionally biased region" description="Acidic residues" evidence="1">
    <location>
        <begin position="89"/>
        <end position="99"/>
    </location>
</feature>
<protein>
    <submittedName>
        <fullName evidence="2">Uncharacterized protein</fullName>
    </submittedName>
</protein>
<keyword evidence="3" id="KW-1185">Reference proteome</keyword>
<evidence type="ECO:0000313" key="3">
    <source>
        <dbReference type="Proteomes" id="UP001152561"/>
    </source>
</evidence>
<accession>A0A9Q1R1Q7</accession>
<feature type="region of interest" description="Disordered" evidence="1">
    <location>
        <begin position="1"/>
        <end position="22"/>
    </location>
</feature>